<protein>
    <submittedName>
        <fullName evidence="4">Uncharacterized protein</fullName>
    </submittedName>
</protein>
<dbReference type="SMART" id="SM00175">
    <property type="entry name" value="RAB"/>
    <property type="match status" value="1"/>
</dbReference>
<dbReference type="PROSITE" id="PS51419">
    <property type="entry name" value="RAB"/>
    <property type="match status" value="1"/>
</dbReference>
<dbReference type="GO" id="GO:0005764">
    <property type="term" value="C:lysosome"/>
    <property type="evidence" value="ECO:0000318"/>
    <property type="project" value="GO_Central"/>
</dbReference>
<reference evidence="5" key="1">
    <citation type="submission" date="2015-02" db="EMBL/GenBank/DDBJ databases">
        <title>Genome sequencing for Strongylocentrotus purpuratus.</title>
        <authorList>
            <person name="Murali S."/>
            <person name="Liu Y."/>
            <person name="Vee V."/>
            <person name="English A."/>
            <person name="Wang M."/>
            <person name="Skinner E."/>
            <person name="Han Y."/>
            <person name="Muzny D.M."/>
            <person name="Worley K.C."/>
            <person name="Gibbs R.A."/>
        </authorList>
    </citation>
    <scope>NUCLEOTIDE SEQUENCE</scope>
</reference>
<keyword evidence="3" id="KW-0342">GTP-binding</keyword>
<dbReference type="PANTHER" id="PTHR47981">
    <property type="entry name" value="RAB FAMILY"/>
    <property type="match status" value="1"/>
</dbReference>
<dbReference type="GO" id="GO:0005525">
    <property type="term" value="F:GTP binding"/>
    <property type="evidence" value="ECO:0007669"/>
    <property type="project" value="UniProtKB-KW"/>
</dbReference>
<reference evidence="4" key="2">
    <citation type="submission" date="2021-01" db="UniProtKB">
        <authorList>
            <consortium name="EnsemblMetazoa"/>
        </authorList>
    </citation>
    <scope>IDENTIFICATION</scope>
</reference>
<evidence type="ECO:0000256" key="3">
    <source>
        <dbReference type="ARBA" id="ARBA00023134"/>
    </source>
</evidence>
<keyword evidence="2" id="KW-0547">Nucleotide-binding</keyword>
<dbReference type="OMA" id="QISEMCT"/>
<dbReference type="GO" id="GO:0090385">
    <property type="term" value="P:phagosome-lysosome fusion"/>
    <property type="evidence" value="ECO:0000318"/>
    <property type="project" value="GO_Central"/>
</dbReference>
<keyword evidence="5" id="KW-1185">Reference proteome</keyword>
<dbReference type="Pfam" id="PF00071">
    <property type="entry name" value="Ras"/>
    <property type="match status" value="1"/>
</dbReference>
<name>A0A7M7NY18_STRPU</name>
<dbReference type="SUPFAM" id="SSF52540">
    <property type="entry name" value="P-loop containing nucleoside triphosphate hydrolases"/>
    <property type="match status" value="1"/>
</dbReference>
<dbReference type="NCBIfam" id="TIGR00231">
    <property type="entry name" value="small_GTP"/>
    <property type="match status" value="1"/>
</dbReference>
<sequence>MNLVDATERVDEKHLKVIIIGDSLVGKSSFVESFINGKIRRTTTGVDFAFKIVKCQEQVVKLQLWDINGQLERCSPIRKLYYKDASACVVIFDVTQYKTFDSAIKWRKNVETLSNVSSLPCLLLANKVDLQSHSVTDEEIEERCNQNNFIGWGKISAQDRTNIDETMQFLVEKALISNGRLDSDVGILLQAESIK</sequence>
<dbReference type="GO" id="GO:0003924">
    <property type="term" value="F:GTPase activity"/>
    <property type="evidence" value="ECO:0007669"/>
    <property type="project" value="InterPro"/>
</dbReference>
<dbReference type="PRINTS" id="PR00449">
    <property type="entry name" value="RASTRNSFRMNG"/>
</dbReference>
<dbReference type="InParanoid" id="A0A7M7NY18"/>
<dbReference type="KEGG" id="spu:105443049"/>
<dbReference type="PANTHER" id="PTHR47981:SF42">
    <property type="entry name" value="RAS-RELATED PROTEIN RAB-7L1-LIKE ISOFORM X1"/>
    <property type="match status" value="1"/>
</dbReference>
<dbReference type="Gene3D" id="3.40.50.300">
    <property type="entry name" value="P-loop containing nucleotide triphosphate hydrolases"/>
    <property type="match status" value="1"/>
</dbReference>
<dbReference type="OrthoDB" id="245989at2759"/>
<dbReference type="GO" id="GO:0005770">
    <property type="term" value="C:late endosome"/>
    <property type="evidence" value="ECO:0000318"/>
    <property type="project" value="GO_Central"/>
</dbReference>
<dbReference type="SMART" id="SM00173">
    <property type="entry name" value="RAS"/>
    <property type="match status" value="1"/>
</dbReference>
<accession>A0A7M7NY18</accession>
<organism evidence="4 5">
    <name type="scientific">Strongylocentrotus purpuratus</name>
    <name type="common">Purple sea urchin</name>
    <dbReference type="NCBI Taxonomy" id="7668"/>
    <lineage>
        <taxon>Eukaryota</taxon>
        <taxon>Metazoa</taxon>
        <taxon>Echinodermata</taxon>
        <taxon>Eleutherozoa</taxon>
        <taxon>Echinozoa</taxon>
        <taxon>Echinoidea</taxon>
        <taxon>Euechinoidea</taxon>
        <taxon>Echinacea</taxon>
        <taxon>Camarodonta</taxon>
        <taxon>Echinidea</taxon>
        <taxon>Strongylocentrotidae</taxon>
        <taxon>Strongylocentrotus</taxon>
    </lineage>
</organism>
<dbReference type="AlphaFoldDB" id="A0A7M7NY18"/>
<dbReference type="GeneID" id="105443049"/>
<comment type="similarity">
    <text evidence="1">Belongs to the small GTPase superfamily. Rab family.</text>
</comment>
<dbReference type="InterPro" id="IPR001806">
    <property type="entry name" value="Small_GTPase"/>
</dbReference>
<dbReference type="SMART" id="SM00174">
    <property type="entry name" value="RHO"/>
    <property type="match status" value="1"/>
</dbReference>
<dbReference type="EnsemblMetazoa" id="XM_030986395">
    <property type="protein sequence ID" value="XP_030842255"/>
    <property type="gene ID" value="LOC105443049"/>
</dbReference>
<dbReference type="FunFam" id="3.40.50.300:FF:001447">
    <property type="entry name" value="Ras-related protein Rab-1B"/>
    <property type="match status" value="1"/>
</dbReference>
<dbReference type="GO" id="GO:0045335">
    <property type="term" value="C:phagocytic vesicle"/>
    <property type="evidence" value="ECO:0000318"/>
    <property type="project" value="GO_Central"/>
</dbReference>
<dbReference type="InterPro" id="IPR027417">
    <property type="entry name" value="P-loop_NTPase"/>
</dbReference>
<evidence type="ECO:0000256" key="2">
    <source>
        <dbReference type="ARBA" id="ARBA00022741"/>
    </source>
</evidence>
<dbReference type="Proteomes" id="UP000007110">
    <property type="component" value="Unassembled WGS sequence"/>
</dbReference>
<dbReference type="GO" id="GO:0008333">
    <property type="term" value="P:endosome to lysosome transport"/>
    <property type="evidence" value="ECO:0000318"/>
    <property type="project" value="GO_Central"/>
</dbReference>
<evidence type="ECO:0000313" key="4">
    <source>
        <dbReference type="EnsemblMetazoa" id="XP_030842255"/>
    </source>
</evidence>
<dbReference type="RefSeq" id="XP_030842255.1">
    <property type="nucleotide sequence ID" value="XM_030986395.1"/>
</dbReference>
<evidence type="ECO:0000313" key="5">
    <source>
        <dbReference type="Proteomes" id="UP000007110"/>
    </source>
</evidence>
<dbReference type="InterPro" id="IPR005225">
    <property type="entry name" value="Small_GTP-bd"/>
</dbReference>
<proteinExistence type="inferred from homology"/>
<evidence type="ECO:0000256" key="1">
    <source>
        <dbReference type="ARBA" id="ARBA00006270"/>
    </source>
</evidence>